<evidence type="ECO:0000256" key="3">
    <source>
        <dbReference type="SAM" id="MobiDB-lite"/>
    </source>
</evidence>
<evidence type="ECO:0000313" key="6">
    <source>
        <dbReference type="Proteomes" id="UP000440578"/>
    </source>
</evidence>
<dbReference type="PROSITE" id="PS51155">
    <property type="entry name" value="CHIT_BIND_RR_2"/>
    <property type="match status" value="1"/>
</dbReference>
<accession>A0A6A4VAQ9</accession>
<dbReference type="Proteomes" id="UP000440578">
    <property type="component" value="Unassembled WGS sequence"/>
</dbReference>
<evidence type="ECO:0000256" key="1">
    <source>
        <dbReference type="ARBA" id="ARBA00022460"/>
    </source>
</evidence>
<feature type="region of interest" description="Disordered" evidence="3">
    <location>
        <begin position="232"/>
        <end position="261"/>
    </location>
</feature>
<dbReference type="GO" id="GO:0042302">
    <property type="term" value="F:structural constituent of cuticle"/>
    <property type="evidence" value="ECO:0007669"/>
    <property type="project" value="UniProtKB-UniRule"/>
</dbReference>
<gene>
    <name evidence="5" type="primary">resilin_13</name>
    <name evidence="5" type="ORF">FJT64_013297</name>
</gene>
<keyword evidence="4" id="KW-0732">Signal</keyword>
<feature type="compositionally biased region" description="Low complexity" evidence="3">
    <location>
        <begin position="114"/>
        <end position="129"/>
    </location>
</feature>
<sequence>MKLLVLAALAAVAAADQSGTSVYRYGTSAGTQSQYTPAAPSTGYGLKSRRRPFESTLKPLNGGYSRQNGRAGQNYGGYNSQANEGSSSHTNGGLSQSNGGYYSQQTNGDSGAPSTGVYSSSTGLYSSQSSGGGGRRSAARYTPRYGGTLSARGSALARARPEPTPAPQPYSFSYDVLDVFGNDYGAAEASNGEQVQGQYSVLLPDGRLQTVSYAVDGDSGFVADVQYEGEARFPDAAGGQQGRGSVTSGAGPDASYRYGRN</sequence>
<evidence type="ECO:0000256" key="4">
    <source>
        <dbReference type="SAM" id="SignalP"/>
    </source>
</evidence>
<feature type="signal peptide" evidence="4">
    <location>
        <begin position="1"/>
        <end position="15"/>
    </location>
</feature>
<protein>
    <submittedName>
        <fullName evidence="5">Pro-resilin</fullName>
    </submittedName>
</protein>
<keyword evidence="6" id="KW-1185">Reference proteome</keyword>
<reference evidence="5 6" key="1">
    <citation type="submission" date="2019-07" db="EMBL/GenBank/DDBJ databases">
        <title>Draft genome assembly of a fouling barnacle, Amphibalanus amphitrite (Darwin, 1854): The first reference genome for Thecostraca.</title>
        <authorList>
            <person name="Kim W."/>
        </authorList>
    </citation>
    <scope>NUCLEOTIDE SEQUENCE [LARGE SCALE GENOMIC DNA]</scope>
    <source>
        <strain evidence="5">SNU_AA5</strain>
        <tissue evidence="5">Soma without cirri and trophi</tissue>
    </source>
</reference>
<comment type="caution">
    <text evidence="5">The sequence shown here is derived from an EMBL/GenBank/DDBJ whole genome shotgun (WGS) entry which is preliminary data.</text>
</comment>
<dbReference type="AlphaFoldDB" id="A0A6A4VAQ9"/>
<proteinExistence type="predicted"/>
<keyword evidence="1 2" id="KW-0193">Cuticle</keyword>
<name>A0A6A4VAQ9_AMPAM</name>
<dbReference type="InterPro" id="IPR051217">
    <property type="entry name" value="Insect_Cuticle_Struc_Prot"/>
</dbReference>
<dbReference type="EMBL" id="VIIS01002118">
    <property type="protein sequence ID" value="KAF0288310.1"/>
    <property type="molecule type" value="Genomic_DNA"/>
</dbReference>
<evidence type="ECO:0000313" key="5">
    <source>
        <dbReference type="EMBL" id="KAF0288310.1"/>
    </source>
</evidence>
<dbReference type="OrthoDB" id="6418165at2759"/>
<dbReference type="Pfam" id="PF00379">
    <property type="entry name" value="Chitin_bind_4"/>
    <property type="match status" value="1"/>
</dbReference>
<feature type="chain" id="PRO_5025693124" evidence="4">
    <location>
        <begin position="16"/>
        <end position="261"/>
    </location>
</feature>
<dbReference type="PANTHER" id="PTHR12236:SF79">
    <property type="entry name" value="CUTICULAR PROTEIN 50CB-RELATED"/>
    <property type="match status" value="1"/>
</dbReference>
<dbReference type="InterPro" id="IPR000618">
    <property type="entry name" value="Insect_cuticle"/>
</dbReference>
<organism evidence="5 6">
    <name type="scientific">Amphibalanus amphitrite</name>
    <name type="common">Striped barnacle</name>
    <name type="synonym">Balanus amphitrite</name>
    <dbReference type="NCBI Taxonomy" id="1232801"/>
    <lineage>
        <taxon>Eukaryota</taxon>
        <taxon>Metazoa</taxon>
        <taxon>Ecdysozoa</taxon>
        <taxon>Arthropoda</taxon>
        <taxon>Crustacea</taxon>
        <taxon>Multicrustacea</taxon>
        <taxon>Cirripedia</taxon>
        <taxon>Thoracica</taxon>
        <taxon>Thoracicalcarea</taxon>
        <taxon>Balanomorpha</taxon>
        <taxon>Balanoidea</taxon>
        <taxon>Balanidae</taxon>
        <taxon>Amphibalaninae</taxon>
        <taxon>Amphibalanus</taxon>
    </lineage>
</organism>
<feature type="region of interest" description="Disordered" evidence="3">
    <location>
        <begin position="30"/>
        <end position="146"/>
    </location>
</feature>
<dbReference type="GO" id="GO:0005615">
    <property type="term" value="C:extracellular space"/>
    <property type="evidence" value="ECO:0007669"/>
    <property type="project" value="TreeGrafter"/>
</dbReference>
<dbReference type="PANTHER" id="PTHR12236">
    <property type="entry name" value="STRUCTURAL CONTITUENT OF CUTICLE"/>
    <property type="match status" value="1"/>
</dbReference>
<feature type="compositionally biased region" description="Polar residues" evidence="3">
    <location>
        <begin position="64"/>
        <end position="113"/>
    </location>
</feature>
<evidence type="ECO:0000256" key="2">
    <source>
        <dbReference type="PROSITE-ProRule" id="PRU00497"/>
    </source>
</evidence>
<dbReference type="GO" id="GO:0031012">
    <property type="term" value="C:extracellular matrix"/>
    <property type="evidence" value="ECO:0007669"/>
    <property type="project" value="TreeGrafter"/>
</dbReference>